<dbReference type="HOGENOM" id="CLU_015016_0_0_9"/>
<evidence type="ECO:0000259" key="3">
    <source>
        <dbReference type="Pfam" id="PF18981"/>
    </source>
</evidence>
<dbReference type="InterPro" id="IPR013783">
    <property type="entry name" value="Ig-like_fold"/>
</dbReference>
<evidence type="ECO:0000259" key="2">
    <source>
        <dbReference type="Pfam" id="PF17961"/>
    </source>
</evidence>
<dbReference type="InterPro" id="IPR044056">
    <property type="entry name" value="InlI_Ig-like"/>
</dbReference>
<feature type="domain" description="Internalin I Ig-like" evidence="3">
    <location>
        <begin position="532"/>
        <end position="606"/>
    </location>
</feature>
<dbReference type="Pfam" id="PF17961">
    <property type="entry name" value="Big_8"/>
    <property type="match status" value="1"/>
</dbReference>
<feature type="region of interest" description="Disordered" evidence="1">
    <location>
        <begin position="779"/>
        <end position="802"/>
    </location>
</feature>
<dbReference type="KEGG" id="lin:lin0665"/>
<gene>
    <name evidence="4" type="ordered locus">lin0665</name>
</gene>
<sequence>MYLKKILHIVIALSVICSIILVPVDWPAKADGNNKRDDLIKSVGFYKSDGQNVMAKENYNEKLNYFLEVAFGGNSFQKGDYFNITLSSDTLLYTEKAYDLKVDVDPTAVTNEQVVGKVTVEKINGSPTLHFVFTEDSESFFMKNFDANFKIQVMPAHGDKNVINLSYSGAAKNFKNIGTSSVELNVNMASDWPPVGIKDFTKKSGDLYHAILVYEKPSSKVNYETEILVSYPLFEKRIPLGNVQNIKIEVWDEAKEIYRIGVAGVDYGTITYDVGTPFVGGPIFQMNCTIPFKGISTKTRVSFDIDTNVDGKPGTTDPYLVSLSSVSSATKSLEFYPVNNADTKMTAAFFGKVTTRFEDELGNPVTFNDYSTVTTPGKVNQDGKFEIAEPFLHNSVQNVDKHAYDSLLNTNKYKLLEVTSPNKLSETADNLSIQIKQGYQNDVLYKIKALQKPVISALPEIEYSKTVNRTMEEFLEDVEAKTDIPADIKCDLTNVKWGVPGDYPVLITAVNEDNQAADPVPVTIKISKNPAPVITVDPEIIYDKTVTKDESTLLNEVNARTNDGSTITSNINDKVKWGVPGDYEVTLNAVNEDGVAAEAKTFIVRILKSPAPIIAVDPEITYPKTVTKTEAELLQAVNAQTNDGSPLVSDMNDKVKWGVPGDYEVTLNAVNEDGVAAEAKTFIVRILKSPAPIITVDPEVSYDSAIIKNETELLKEVRAKTNDNSAITSDAPDKVKWQTPGSYTVTLNAVNEDGIPADPVTFIVHIVEAKKAPIVIEENPADTPTKPSKQKPKEKIVIKKTTKLPRTGDTQSKAILGGVLCLGAWFLVRKK</sequence>
<feature type="domain" description="Internalin I Ig-like" evidence="3">
    <location>
        <begin position="612"/>
        <end position="686"/>
    </location>
</feature>
<dbReference type="NCBIfam" id="NF033932">
    <property type="entry name" value="LapB_rpt_80"/>
    <property type="match status" value="4"/>
</dbReference>
<dbReference type="PIR" id="AI1515">
    <property type="entry name" value="AI1515"/>
</dbReference>
<dbReference type="AlphaFoldDB" id="Q92DZ6"/>
<accession>Q92DZ6</accession>
<evidence type="ECO:0000313" key="5">
    <source>
        <dbReference type="Proteomes" id="UP000002513"/>
    </source>
</evidence>
<feature type="domain" description="SDR-like Ig" evidence="2">
    <location>
        <begin position="60"/>
        <end position="152"/>
    </location>
</feature>
<dbReference type="EMBL" id="AL596165">
    <property type="protein sequence ID" value="CAC95897.1"/>
    <property type="molecule type" value="Genomic_DNA"/>
</dbReference>
<reference evidence="4 5" key="1">
    <citation type="journal article" date="2001" name="Science">
        <title>Comparative genomics of Listeria species.</title>
        <authorList>
            <person name="Glaser P."/>
            <person name="Frangeul L."/>
            <person name="Buchrieser C."/>
            <person name="Rusniok C."/>
            <person name="Amend A."/>
            <person name="Baquero F."/>
            <person name="Berche P."/>
            <person name="Bloecker H."/>
            <person name="Brandt P."/>
            <person name="Chakraborty T."/>
            <person name="Charbit A."/>
            <person name="Chetouani F."/>
            <person name="Couve E."/>
            <person name="de Daruvar A."/>
            <person name="Dehoux P."/>
            <person name="Domann E."/>
            <person name="Dominguez-Bernal G."/>
            <person name="Duchaud E."/>
            <person name="Durant L."/>
            <person name="Dussurget O."/>
            <person name="Entian K.-D."/>
            <person name="Fsihi H."/>
            <person name="Garcia-del Portillo F."/>
            <person name="Garrido P."/>
            <person name="Gautier L."/>
            <person name="Goebel W."/>
            <person name="Gomez-Lopez N."/>
            <person name="Hain T."/>
            <person name="Hauf J."/>
            <person name="Jackson D."/>
            <person name="Jones L.-M."/>
            <person name="Kaerst U."/>
            <person name="Kreft J."/>
            <person name="Kuhn M."/>
            <person name="Kunst F."/>
            <person name="Kurapkat G."/>
            <person name="Madueno E."/>
            <person name="Maitournam A."/>
            <person name="Mata Vicente J."/>
            <person name="Ng E."/>
            <person name="Nedjari H."/>
            <person name="Nordsiek G."/>
            <person name="Novella S."/>
            <person name="de Pablos B."/>
            <person name="Perez-Diaz J.-C."/>
            <person name="Purcell R."/>
            <person name="Remmel B."/>
            <person name="Rose M."/>
            <person name="Schlueter T."/>
            <person name="Simoes N."/>
            <person name="Tierrez A."/>
            <person name="Vazquez-Boland J.-A."/>
            <person name="Voss H."/>
            <person name="Wehland J."/>
            <person name="Cossart P."/>
        </authorList>
    </citation>
    <scope>NUCLEOTIDE SEQUENCE [LARGE SCALE GENOMIC DNA]</scope>
    <source>
        <strain evidence="5">ATCC BAA-680 / CLIP 11262</strain>
    </source>
</reference>
<feature type="domain" description="Internalin I Ig-like" evidence="3">
    <location>
        <begin position="692"/>
        <end position="766"/>
    </location>
</feature>
<dbReference type="Proteomes" id="UP000002513">
    <property type="component" value="Chromosome"/>
</dbReference>
<dbReference type="Pfam" id="PF18981">
    <property type="entry name" value="InlK_D3"/>
    <property type="match status" value="4"/>
</dbReference>
<evidence type="ECO:0000256" key="1">
    <source>
        <dbReference type="SAM" id="MobiDB-lite"/>
    </source>
</evidence>
<organism evidence="4 5">
    <name type="scientific">Listeria innocua serovar 6a (strain ATCC BAA-680 / CLIP 11262)</name>
    <dbReference type="NCBI Taxonomy" id="272626"/>
    <lineage>
        <taxon>Bacteria</taxon>
        <taxon>Bacillati</taxon>
        <taxon>Bacillota</taxon>
        <taxon>Bacilli</taxon>
        <taxon>Bacillales</taxon>
        <taxon>Listeriaceae</taxon>
        <taxon>Listeria</taxon>
    </lineage>
</organism>
<feature type="domain" description="Internalin I Ig-like" evidence="3">
    <location>
        <begin position="453"/>
        <end position="526"/>
    </location>
</feature>
<name>Q92DZ6_LISIN</name>
<evidence type="ECO:0000313" key="4">
    <source>
        <dbReference type="EMBL" id="CAC95897.1"/>
    </source>
</evidence>
<dbReference type="InterPro" id="IPR041171">
    <property type="entry name" value="SDR_Ig"/>
</dbReference>
<proteinExistence type="predicted"/>
<dbReference type="eggNOG" id="COG4932">
    <property type="taxonomic scope" value="Bacteria"/>
</dbReference>
<dbReference type="Gene3D" id="2.60.40.10">
    <property type="entry name" value="Immunoglobulins"/>
    <property type="match status" value="4"/>
</dbReference>
<protein>
    <submittedName>
        <fullName evidence="4">Lin0665 protein</fullName>
    </submittedName>
</protein>